<sequence length="116" mass="12525">MSGKTSYLAGMAAEDSVAADYARRGHRVAARRWRGSRGELDLVLEDGDGFIVVEVKKARDFARAAARLTRAQLARIYGAASEFAATAPKGQLTDLRFDVALVDGAGRLEILENAWA</sequence>
<protein>
    <submittedName>
        <fullName evidence="2">Uncharacterized protein</fullName>
    </submittedName>
</protein>
<dbReference type="Gene3D" id="3.40.1350.10">
    <property type="match status" value="1"/>
</dbReference>
<keyword evidence="3" id="KW-1185">Reference proteome</keyword>
<reference evidence="2 3" key="1">
    <citation type="submission" date="2019-08" db="EMBL/GenBank/DDBJ databases">
        <title>Identification of a novel species of the genus Boseongicola.</title>
        <authorList>
            <person name="Zhang X.-Q."/>
        </authorList>
    </citation>
    <scope>NUCLEOTIDE SEQUENCE [LARGE SCALE GENOMIC DNA]</scope>
    <source>
        <strain evidence="2 3">HY14</strain>
    </source>
</reference>
<dbReference type="PANTHER" id="PTHR34039:SF1">
    <property type="entry name" value="UPF0102 PROTEIN YRAN"/>
    <property type="match status" value="1"/>
</dbReference>
<evidence type="ECO:0000256" key="1">
    <source>
        <dbReference type="ARBA" id="ARBA00006738"/>
    </source>
</evidence>
<dbReference type="Pfam" id="PF02021">
    <property type="entry name" value="UPF0102"/>
    <property type="match status" value="1"/>
</dbReference>
<dbReference type="PANTHER" id="PTHR34039">
    <property type="entry name" value="UPF0102 PROTEIN YRAN"/>
    <property type="match status" value="1"/>
</dbReference>
<dbReference type="SUPFAM" id="SSF52980">
    <property type="entry name" value="Restriction endonuclease-like"/>
    <property type="match status" value="1"/>
</dbReference>
<name>A0A5D0RKX5_9RHOB</name>
<evidence type="ECO:0000313" key="2">
    <source>
        <dbReference type="EMBL" id="TYB82270.1"/>
    </source>
</evidence>
<dbReference type="AlphaFoldDB" id="A0A5D0RKX5"/>
<evidence type="ECO:0000313" key="3">
    <source>
        <dbReference type="Proteomes" id="UP000322080"/>
    </source>
</evidence>
<comment type="caution">
    <text evidence="2">The sequence shown here is derived from an EMBL/GenBank/DDBJ whole genome shotgun (WGS) entry which is preliminary data.</text>
</comment>
<proteinExistence type="inferred from homology"/>
<dbReference type="GO" id="GO:0003676">
    <property type="term" value="F:nucleic acid binding"/>
    <property type="evidence" value="ECO:0007669"/>
    <property type="project" value="InterPro"/>
</dbReference>
<gene>
    <name evidence="2" type="ORF">FVF75_05975</name>
</gene>
<organism evidence="2 3">
    <name type="scientific">Maritimibacter fusiformis</name>
    <dbReference type="NCBI Taxonomy" id="2603819"/>
    <lineage>
        <taxon>Bacteria</taxon>
        <taxon>Pseudomonadati</taxon>
        <taxon>Pseudomonadota</taxon>
        <taxon>Alphaproteobacteria</taxon>
        <taxon>Rhodobacterales</taxon>
        <taxon>Roseobacteraceae</taxon>
        <taxon>Maritimibacter</taxon>
    </lineage>
</organism>
<dbReference type="RefSeq" id="WP_148377033.1">
    <property type="nucleotide sequence ID" value="NZ_VSIY01000004.1"/>
</dbReference>
<dbReference type="InterPro" id="IPR011335">
    <property type="entry name" value="Restrct_endonuc-II-like"/>
</dbReference>
<dbReference type="EMBL" id="VSIY01000004">
    <property type="protein sequence ID" value="TYB82270.1"/>
    <property type="molecule type" value="Genomic_DNA"/>
</dbReference>
<accession>A0A5D0RKX5</accession>
<dbReference type="InterPro" id="IPR011856">
    <property type="entry name" value="tRNA_endonuc-like_dom_sf"/>
</dbReference>
<comment type="similarity">
    <text evidence="1">Belongs to the UPF0102 family.</text>
</comment>
<dbReference type="Proteomes" id="UP000322080">
    <property type="component" value="Unassembled WGS sequence"/>
</dbReference>
<dbReference type="InterPro" id="IPR003509">
    <property type="entry name" value="UPF0102_YraN-like"/>
</dbReference>